<dbReference type="EMBL" id="CP158357">
    <property type="protein sequence ID" value="XBX78915.1"/>
    <property type="molecule type" value="Genomic_DNA"/>
</dbReference>
<dbReference type="InterPro" id="IPR025412">
    <property type="entry name" value="DUF4304"/>
</dbReference>
<dbReference type="AlphaFoldDB" id="A0AAU7VWX0"/>
<protein>
    <submittedName>
        <fullName evidence="1">DUF4304 domain-containing protein</fullName>
    </submittedName>
</protein>
<sequence>MVTAQEQLRSMLRDDVAPILRTAGFRGTERKFVFPDADWFAQVGVQTSTASTSSLSRFTINAQVIPKAFWNQVRAERHYPAKPSPNTGYGRIGEFWEVRAGQLIDGQDRWWSLDASGRGRRELAVEIADLIVDVVLPAMQLCLATGDLAEPGSK</sequence>
<name>A0AAU7VWX0_9MICO</name>
<accession>A0AAU7VWX0</accession>
<reference evidence="1" key="1">
    <citation type="submission" date="2024-06" db="EMBL/GenBank/DDBJ databases">
        <title>Draft genome sequence of Microbacterium sp. strain A8/3-1, isolated from Oxytropis tragacanthoides Fisch. ex DC. Root nodules in the Altai region of Russia.</title>
        <authorList>
            <person name="Sazanova A."/>
            <person name="Guro P."/>
            <person name="Kuznetsova I."/>
            <person name="Belimov A."/>
            <person name="Safronova V."/>
        </authorList>
    </citation>
    <scope>NUCLEOTIDE SEQUENCE</scope>
    <source>
        <strain evidence="1">A8/3-1</strain>
    </source>
</reference>
<gene>
    <name evidence="1" type="ORF">ABS642_02160</name>
</gene>
<proteinExistence type="predicted"/>
<organism evidence="1">
    <name type="scientific">Microbacterium sp. A8/3-1</name>
    <dbReference type="NCBI Taxonomy" id="3160749"/>
    <lineage>
        <taxon>Bacteria</taxon>
        <taxon>Bacillati</taxon>
        <taxon>Actinomycetota</taxon>
        <taxon>Actinomycetes</taxon>
        <taxon>Micrococcales</taxon>
        <taxon>Microbacteriaceae</taxon>
        <taxon>Microbacterium</taxon>
    </lineage>
</organism>
<evidence type="ECO:0000313" key="1">
    <source>
        <dbReference type="EMBL" id="XBX78915.1"/>
    </source>
</evidence>
<dbReference type="RefSeq" id="WP_350352089.1">
    <property type="nucleotide sequence ID" value="NZ_CP158357.1"/>
</dbReference>
<dbReference type="Pfam" id="PF14137">
    <property type="entry name" value="DUF4304"/>
    <property type="match status" value="1"/>
</dbReference>